<dbReference type="GO" id="GO:0098552">
    <property type="term" value="C:side of membrane"/>
    <property type="evidence" value="ECO:0007669"/>
    <property type="project" value="UniProtKB-KW"/>
</dbReference>
<dbReference type="GO" id="GO:0005615">
    <property type="term" value="C:extracellular space"/>
    <property type="evidence" value="ECO:0007669"/>
    <property type="project" value="TreeGrafter"/>
</dbReference>
<evidence type="ECO:0000256" key="2">
    <source>
        <dbReference type="ARBA" id="ARBA00010136"/>
    </source>
</evidence>
<evidence type="ECO:0000256" key="3">
    <source>
        <dbReference type="ARBA" id="ARBA00022438"/>
    </source>
</evidence>
<dbReference type="Pfam" id="PF11838">
    <property type="entry name" value="ERAP1_C"/>
    <property type="match status" value="1"/>
</dbReference>
<evidence type="ECO:0000313" key="18">
    <source>
        <dbReference type="EMBL" id="KAB0793790.1"/>
    </source>
</evidence>
<evidence type="ECO:0000256" key="1">
    <source>
        <dbReference type="ARBA" id="ARBA00004609"/>
    </source>
</evidence>
<comment type="subcellular location">
    <subcellularLocation>
        <location evidence="1">Cell membrane</location>
        <topology evidence="1">Lipid-anchor</topology>
        <topology evidence="1">GPI-anchor</topology>
    </subcellularLocation>
</comment>
<comment type="similarity">
    <text evidence="2">Belongs to the peptidase M1 family.</text>
</comment>
<evidence type="ECO:0000256" key="9">
    <source>
        <dbReference type="ARBA" id="ARBA00023049"/>
    </source>
</evidence>
<dbReference type="PRINTS" id="PR00756">
    <property type="entry name" value="ALADIPTASE"/>
</dbReference>
<dbReference type="PANTHER" id="PTHR11533:SF294">
    <property type="entry name" value="THYROTROPIN-RELEASING HORMONE-DEGRADING ECTOENZYME"/>
    <property type="match status" value="1"/>
</dbReference>
<feature type="active site" description="Proton acceptor" evidence="11">
    <location>
        <position position="319"/>
    </location>
</feature>
<dbReference type="OrthoDB" id="510539at2759"/>
<dbReference type="Pfam" id="PF01433">
    <property type="entry name" value="Peptidase_M1"/>
    <property type="match status" value="1"/>
</dbReference>
<keyword evidence="4" id="KW-0325">Glycoprotein</keyword>
<dbReference type="GO" id="GO:0005737">
    <property type="term" value="C:cytoplasm"/>
    <property type="evidence" value="ECO:0007669"/>
    <property type="project" value="TreeGrafter"/>
</dbReference>
<dbReference type="Gene3D" id="1.25.50.20">
    <property type="match status" value="1"/>
</dbReference>
<dbReference type="Gene3D" id="2.60.40.1730">
    <property type="entry name" value="tricorn interacting facor f3 domain"/>
    <property type="match status" value="1"/>
</dbReference>
<feature type="domain" description="ERAP1-like C-terminal" evidence="16">
    <location>
        <begin position="544"/>
        <end position="641"/>
    </location>
</feature>
<dbReference type="Gene3D" id="2.60.40.1910">
    <property type="match status" value="1"/>
</dbReference>
<dbReference type="InterPro" id="IPR050344">
    <property type="entry name" value="Peptidase_M1_aminopeptidases"/>
</dbReference>
<dbReference type="InterPro" id="IPR045357">
    <property type="entry name" value="Aminopeptidase_N-like_N"/>
</dbReference>
<evidence type="ECO:0000256" key="10">
    <source>
        <dbReference type="ARBA" id="ARBA00023288"/>
    </source>
</evidence>
<dbReference type="InterPro" id="IPR042097">
    <property type="entry name" value="Aminopeptidase_N-like_N_sf"/>
</dbReference>
<evidence type="ECO:0000259" key="17">
    <source>
        <dbReference type="Pfam" id="PF17900"/>
    </source>
</evidence>
<evidence type="ECO:0000256" key="5">
    <source>
        <dbReference type="ARBA" id="ARBA00022670"/>
    </source>
</evidence>
<dbReference type="GO" id="GO:0005886">
    <property type="term" value="C:plasma membrane"/>
    <property type="evidence" value="ECO:0007669"/>
    <property type="project" value="UniProtKB-SubCell"/>
</dbReference>
<feature type="signal peptide" evidence="14">
    <location>
        <begin position="1"/>
        <end position="17"/>
    </location>
</feature>
<dbReference type="CDD" id="cd09601">
    <property type="entry name" value="M1_APN-Q_like"/>
    <property type="match status" value="1"/>
</dbReference>
<keyword evidence="9" id="KW-0482">Metalloprotease</keyword>
<feature type="chain" id="PRO_5024408173" description="Aminopeptidase" evidence="14">
    <location>
        <begin position="18"/>
        <end position="715"/>
    </location>
</feature>
<accession>A0A5N4A8Z2</accession>
<feature type="binding site" evidence="12">
    <location>
        <position position="322"/>
    </location>
    <ligand>
        <name>Zn(2+)</name>
        <dbReference type="ChEBI" id="CHEBI:29105"/>
        <note>catalytic</note>
    </ligand>
</feature>
<protein>
    <recommendedName>
        <fullName evidence="20">Aminopeptidase</fullName>
    </recommendedName>
</protein>
<evidence type="ECO:0000256" key="8">
    <source>
        <dbReference type="ARBA" id="ARBA00022833"/>
    </source>
</evidence>
<keyword evidence="6 12" id="KW-0479">Metal-binding</keyword>
<evidence type="ECO:0000256" key="7">
    <source>
        <dbReference type="ARBA" id="ARBA00022801"/>
    </source>
</evidence>
<feature type="binding site" evidence="12">
    <location>
        <position position="341"/>
    </location>
    <ligand>
        <name>Zn(2+)</name>
        <dbReference type="ChEBI" id="CHEBI:29105"/>
        <note>catalytic</note>
    </ligand>
</feature>
<keyword evidence="3" id="KW-0031">Aminopeptidase</keyword>
<dbReference type="SUPFAM" id="SSF63737">
    <property type="entry name" value="Leukotriene A4 hydrolase N-terminal domain"/>
    <property type="match status" value="1"/>
</dbReference>
<organism evidence="18 19">
    <name type="scientific">Photinus pyralis</name>
    <name type="common">Common eastern firefly</name>
    <name type="synonym">Lampyris pyralis</name>
    <dbReference type="NCBI Taxonomy" id="7054"/>
    <lineage>
        <taxon>Eukaryota</taxon>
        <taxon>Metazoa</taxon>
        <taxon>Ecdysozoa</taxon>
        <taxon>Arthropoda</taxon>
        <taxon>Hexapoda</taxon>
        <taxon>Insecta</taxon>
        <taxon>Pterygota</taxon>
        <taxon>Neoptera</taxon>
        <taxon>Endopterygota</taxon>
        <taxon>Coleoptera</taxon>
        <taxon>Polyphaga</taxon>
        <taxon>Elateriformia</taxon>
        <taxon>Elateroidea</taxon>
        <taxon>Lampyridae</taxon>
        <taxon>Lampyrinae</taxon>
        <taxon>Photinus</taxon>
    </lineage>
</organism>
<dbReference type="InterPro" id="IPR001930">
    <property type="entry name" value="Peptidase_M1"/>
</dbReference>
<evidence type="ECO:0000259" key="15">
    <source>
        <dbReference type="Pfam" id="PF01433"/>
    </source>
</evidence>
<keyword evidence="5" id="KW-0645">Protease</keyword>
<evidence type="ECO:0000256" key="12">
    <source>
        <dbReference type="PIRSR" id="PIRSR634016-3"/>
    </source>
</evidence>
<evidence type="ECO:0000256" key="11">
    <source>
        <dbReference type="PIRSR" id="PIRSR634016-1"/>
    </source>
</evidence>
<dbReference type="GO" id="GO:0008270">
    <property type="term" value="F:zinc ion binding"/>
    <property type="evidence" value="ECO:0007669"/>
    <property type="project" value="InterPro"/>
</dbReference>
<dbReference type="GO" id="GO:0042277">
    <property type="term" value="F:peptide binding"/>
    <property type="evidence" value="ECO:0007669"/>
    <property type="project" value="TreeGrafter"/>
</dbReference>
<dbReference type="InterPro" id="IPR024571">
    <property type="entry name" value="ERAP1-like_C_dom"/>
</dbReference>
<dbReference type="InterPro" id="IPR014782">
    <property type="entry name" value="Peptidase_M1_dom"/>
</dbReference>
<dbReference type="EMBL" id="VVIM01000009">
    <property type="protein sequence ID" value="KAB0793790.1"/>
    <property type="molecule type" value="Genomic_DNA"/>
</dbReference>
<dbReference type="GO" id="GO:0006508">
    <property type="term" value="P:proteolysis"/>
    <property type="evidence" value="ECO:0007669"/>
    <property type="project" value="UniProtKB-KW"/>
</dbReference>
<keyword evidence="10" id="KW-0449">Lipoprotein</keyword>
<feature type="binding site" evidence="12">
    <location>
        <position position="318"/>
    </location>
    <ligand>
        <name>Zn(2+)</name>
        <dbReference type="ChEBI" id="CHEBI:29105"/>
        <note>catalytic</note>
    </ligand>
</feature>
<feature type="site" description="Transition state stabilizer" evidence="13">
    <location>
        <position position="402"/>
    </location>
</feature>
<evidence type="ECO:0000256" key="4">
    <source>
        <dbReference type="ARBA" id="ARBA00022622"/>
    </source>
</evidence>
<reference evidence="18 19" key="1">
    <citation type="journal article" date="2018" name="Elife">
        <title>Firefly genomes illuminate parallel origins of bioluminescence in beetles.</title>
        <authorList>
            <person name="Fallon T.R."/>
            <person name="Lower S.E."/>
            <person name="Chang C.H."/>
            <person name="Bessho-Uehara M."/>
            <person name="Martin G.J."/>
            <person name="Bewick A.J."/>
            <person name="Behringer M."/>
            <person name="Debat H.J."/>
            <person name="Wong I."/>
            <person name="Day J.C."/>
            <person name="Suvorov A."/>
            <person name="Silva C.J."/>
            <person name="Stanger-Hall K.F."/>
            <person name="Hall D.W."/>
            <person name="Schmitz R.J."/>
            <person name="Nelson D.R."/>
            <person name="Lewis S.M."/>
            <person name="Shigenobu S."/>
            <person name="Bybee S.M."/>
            <person name="Larracuente A.M."/>
            <person name="Oba Y."/>
            <person name="Weng J.K."/>
        </authorList>
    </citation>
    <scope>NUCLEOTIDE SEQUENCE [LARGE SCALE GENOMIC DNA]</scope>
    <source>
        <strain evidence="18">1611_PpyrPB1</strain>
        <tissue evidence="18">Whole body</tissue>
    </source>
</reference>
<dbReference type="SUPFAM" id="SSF55486">
    <property type="entry name" value="Metalloproteases ('zincins'), catalytic domain"/>
    <property type="match status" value="1"/>
</dbReference>
<dbReference type="Proteomes" id="UP000327044">
    <property type="component" value="Unassembled WGS sequence"/>
</dbReference>
<dbReference type="InterPro" id="IPR027268">
    <property type="entry name" value="Peptidase_M4/M1_CTD_sf"/>
</dbReference>
<comment type="cofactor">
    <cofactor evidence="12">
        <name>Zn(2+)</name>
        <dbReference type="ChEBI" id="CHEBI:29105"/>
    </cofactor>
    <text evidence="12">Binds 1 zinc ion per subunit.</text>
</comment>
<comment type="caution">
    <text evidence="18">The sequence shown here is derived from an EMBL/GenBank/DDBJ whole genome shotgun (WGS) entry which is preliminary data.</text>
</comment>
<dbReference type="AlphaFoldDB" id="A0A5N4A8Z2"/>
<dbReference type="GO" id="GO:0070006">
    <property type="term" value="F:metalloaminopeptidase activity"/>
    <property type="evidence" value="ECO:0007669"/>
    <property type="project" value="TreeGrafter"/>
</dbReference>
<evidence type="ECO:0000259" key="16">
    <source>
        <dbReference type="Pfam" id="PF11838"/>
    </source>
</evidence>
<keyword evidence="8 12" id="KW-0862">Zinc</keyword>
<gene>
    <name evidence="18" type="ORF">PPYR_13410</name>
</gene>
<evidence type="ECO:0000256" key="13">
    <source>
        <dbReference type="PIRSR" id="PIRSR634016-4"/>
    </source>
</evidence>
<keyword evidence="7" id="KW-0378">Hydrolase</keyword>
<sequence>MFRLLVIIAIATRMGGGERFRLPKIIKPTRYYLTMDPNFSAATHTFSGSVVIQFQAVSSTTTITLHSKDLKIATSAINLVSAAGTPVRVSRTSSNTDLETFTIHLRQPLATSEQYNLTISRFNGVLGTSDGFFFDRVPTTEGESLMAGTHFQSKGARKAFPCFDEPSFKATFVVSIIRLPKFFSLANQELDYTEKLRDGRFKDVYKETPQMSTYLVAFSVLNFKSTAALERHRVYATPDVINHVSVPLQLSVAMLKSLEQYTGIGYQLPKLDHLVVPNPFIIDNAMENWGLILYRERNFKYTPTAVKDIKRVVTFMAHEFSHQWFGNLVTPEFWDYIWMSESFATYFQYYTASQIQPTWRLMDQFNIDILHQGFLDEEQKGAHPLTYEVQNDQRFPPFHVMYEKGASIVRMMVHFLSHSVFQSAVRRFLSKWQFQNVIPSDLYETFQEEINSSVQKEFLGDLNFGDIMSGWEKNRGYPIVTVTRNYVTGFVTLKQHSPFENGTLWSIPINYAYSFQPNYESTTANFWLSKEHDIIYENVTAEGWLLINKQQTGRFRVNYDMENWKRIMAVLQSDDYERVHVLNRAQLINDAFYLASKKIIPVSLPLTMGEYLVRERDYIPFAAFCNSLANYVYTYNGNSDPDETKFFLNHRFKDQVTPPKPNDYTQEYKIFREYIRYITANIRAILGSQEKPTDSFVDKLLRIDIDRFFPFFFLD</sequence>
<keyword evidence="4" id="KW-0336">GPI-anchor</keyword>
<evidence type="ECO:0000256" key="14">
    <source>
        <dbReference type="SAM" id="SignalP"/>
    </source>
</evidence>
<dbReference type="GO" id="GO:0043171">
    <property type="term" value="P:peptide catabolic process"/>
    <property type="evidence" value="ECO:0007669"/>
    <property type="project" value="TreeGrafter"/>
</dbReference>
<dbReference type="InterPro" id="IPR034016">
    <property type="entry name" value="M1_APN-typ"/>
</dbReference>
<dbReference type="PANTHER" id="PTHR11533">
    <property type="entry name" value="PROTEASE M1 ZINC METALLOPROTEASE"/>
    <property type="match status" value="1"/>
</dbReference>
<feature type="domain" description="Aminopeptidase N-like N-terminal" evidence="17">
    <location>
        <begin position="27"/>
        <end position="215"/>
    </location>
</feature>
<evidence type="ECO:0000313" key="19">
    <source>
        <dbReference type="Proteomes" id="UP000327044"/>
    </source>
</evidence>
<keyword evidence="14" id="KW-0732">Signal</keyword>
<dbReference type="FunFam" id="1.10.390.10:FF:000013">
    <property type="entry name" value="Aminopeptidase N"/>
    <property type="match status" value="1"/>
</dbReference>
<feature type="domain" description="Peptidase M1 membrane alanine aminopeptidase" evidence="15">
    <location>
        <begin position="248"/>
        <end position="456"/>
    </location>
</feature>
<dbReference type="InParanoid" id="A0A5N4A8Z2"/>
<name>A0A5N4A8Z2_PHOPY</name>
<evidence type="ECO:0008006" key="20">
    <source>
        <dbReference type="Google" id="ProtNLM"/>
    </source>
</evidence>
<keyword evidence="4" id="KW-0472">Membrane</keyword>
<keyword evidence="19" id="KW-1185">Reference proteome</keyword>
<evidence type="ECO:0000256" key="6">
    <source>
        <dbReference type="ARBA" id="ARBA00022723"/>
    </source>
</evidence>
<dbReference type="Gene3D" id="1.10.390.10">
    <property type="entry name" value="Neutral Protease Domain 2"/>
    <property type="match status" value="1"/>
</dbReference>
<dbReference type="Pfam" id="PF17900">
    <property type="entry name" value="Peptidase_M1_N"/>
    <property type="match status" value="1"/>
</dbReference>
<proteinExistence type="inferred from homology"/>